<evidence type="ECO:0000256" key="2">
    <source>
        <dbReference type="ARBA" id="ARBA00006375"/>
    </source>
</evidence>
<proteinExistence type="inferred from homology"/>
<keyword evidence="4 10" id="KW-0812">Transmembrane</keyword>
<dbReference type="Pfam" id="PF00153">
    <property type="entry name" value="Mito_carr"/>
    <property type="match status" value="1"/>
</dbReference>
<comment type="subcellular location">
    <subcellularLocation>
        <location evidence="1">Mitochondrion inner membrane</location>
        <topology evidence="1">Multi-pass membrane protein</topology>
    </subcellularLocation>
</comment>
<dbReference type="GO" id="GO:0051724">
    <property type="term" value="F:NAD transmembrane transporter activity"/>
    <property type="evidence" value="ECO:0007669"/>
    <property type="project" value="TreeGrafter"/>
</dbReference>
<evidence type="ECO:0000256" key="8">
    <source>
        <dbReference type="ARBA" id="ARBA00023128"/>
    </source>
</evidence>
<keyword evidence="9 10" id="KW-0472">Membrane</keyword>
<keyword evidence="6" id="KW-0999">Mitochondrion inner membrane</keyword>
<evidence type="ECO:0000256" key="6">
    <source>
        <dbReference type="ARBA" id="ARBA00022792"/>
    </source>
</evidence>
<accession>A0A132A282</accession>
<evidence type="ECO:0000256" key="10">
    <source>
        <dbReference type="PROSITE-ProRule" id="PRU00282"/>
    </source>
</evidence>
<dbReference type="PANTHER" id="PTHR46131">
    <property type="entry name" value="SD08549P"/>
    <property type="match status" value="1"/>
</dbReference>
<dbReference type="EMBL" id="JXLN01010058">
    <property type="protein sequence ID" value="KPM05033.1"/>
    <property type="molecule type" value="Genomic_DNA"/>
</dbReference>
<reference evidence="12 13" key="1">
    <citation type="journal article" date="2015" name="Parasit. Vectors">
        <title>Draft genome of the scabies mite.</title>
        <authorList>
            <person name="Rider S.D.Jr."/>
            <person name="Morgan M.S."/>
            <person name="Arlian L.G."/>
        </authorList>
    </citation>
    <scope>NUCLEOTIDE SEQUENCE [LARGE SCALE GENOMIC DNA]</scope>
    <source>
        <strain evidence="12">Arlian Lab</strain>
    </source>
</reference>
<evidence type="ECO:0000313" key="12">
    <source>
        <dbReference type="EMBL" id="KPM05033.1"/>
    </source>
</evidence>
<dbReference type="Proteomes" id="UP000616769">
    <property type="component" value="Unassembled WGS sequence"/>
</dbReference>
<dbReference type="InterPro" id="IPR052465">
    <property type="entry name" value="Mito_NAD+_Carrier"/>
</dbReference>
<dbReference type="GO" id="GO:0005743">
    <property type="term" value="C:mitochondrial inner membrane"/>
    <property type="evidence" value="ECO:0007669"/>
    <property type="project" value="UniProtKB-SubCell"/>
</dbReference>
<dbReference type="PANTHER" id="PTHR46131:SF5">
    <property type="entry name" value="SOLUTE CARRIER FAMILY 25 MEMBER 53"/>
    <property type="match status" value="1"/>
</dbReference>
<dbReference type="PROSITE" id="PS50920">
    <property type="entry name" value="SOLCAR"/>
    <property type="match status" value="1"/>
</dbReference>
<keyword evidence="7" id="KW-1133">Transmembrane helix</keyword>
<evidence type="ECO:0000256" key="1">
    <source>
        <dbReference type="ARBA" id="ARBA00004448"/>
    </source>
</evidence>
<dbReference type="VEuPathDB" id="VectorBase:SSCA007590"/>
<evidence type="ECO:0000256" key="5">
    <source>
        <dbReference type="ARBA" id="ARBA00022737"/>
    </source>
</evidence>
<evidence type="ECO:0000256" key="11">
    <source>
        <dbReference type="RuleBase" id="RU000488"/>
    </source>
</evidence>
<dbReference type="InterPro" id="IPR023395">
    <property type="entry name" value="MCP_dom_sf"/>
</dbReference>
<keyword evidence="3 11" id="KW-0813">Transport</keyword>
<evidence type="ECO:0000313" key="13">
    <source>
        <dbReference type="Proteomes" id="UP000616769"/>
    </source>
</evidence>
<dbReference type="Gene3D" id="1.50.40.10">
    <property type="entry name" value="Mitochondrial carrier domain"/>
    <property type="match status" value="1"/>
</dbReference>
<evidence type="ECO:0000256" key="4">
    <source>
        <dbReference type="ARBA" id="ARBA00022692"/>
    </source>
</evidence>
<organism evidence="12 13">
    <name type="scientific">Sarcoptes scabiei</name>
    <name type="common">Itch mite</name>
    <name type="synonym">Acarus scabiei</name>
    <dbReference type="NCBI Taxonomy" id="52283"/>
    <lineage>
        <taxon>Eukaryota</taxon>
        <taxon>Metazoa</taxon>
        <taxon>Ecdysozoa</taxon>
        <taxon>Arthropoda</taxon>
        <taxon>Chelicerata</taxon>
        <taxon>Arachnida</taxon>
        <taxon>Acari</taxon>
        <taxon>Acariformes</taxon>
        <taxon>Sarcoptiformes</taxon>
        <taxon>Astigmata</taxon>
        <taxon>Psoroptidia</taxon>
        <taxon>Sarcoptoidea</taxon>
        <taxon>Sarcoptidae</taxon>
        <taxon>Sarcoptinae</taxon>
        <taxon>Sarcoptes</taxon>
    </lineage>
</organism>
<comment type="caution">
    <text evidence="12">The sequence shown here is derived from an EMBL/GenBank/DDBJ whole genome shotgun (WGS) entry which is preliminary data.</text>
</comment>
<dbReference type="SUPFAM" id="SSF103506">
    <property type="entry name" value="Mitochondrial carrier"/>
    <property type="match status" value="1"/>
</dbReference>
<gene>
    <name evidence="12" type="ORF">QR98_0034920</name>
</gene>
<keyword evidence="8" id="KW-0496">Mitochondrion</keyword>
<comment type="similarity">
    <text evidence="2 11">Belongs to the mitochondrial carrier (TC 2.A.29) family.</text>
</comment>
<keyword evidence="5" id="KW-0677">Repeat</keyword>
<dbReference type="OrthoDB" id="2139348at2759"/>
<dbReference type="AlphaFoldDB" id="A0A132A282"/>
<protein>
    <submittedName>
        <fullName evidence="12">Mitochondrial carrier triple repeat protein 1-like protein</fullName>
    </submittedName>
</protein>
<sequence length="224" mass="25757">MQNRCKFQSRSIIFKLKTTESPDAIVSKSFLLKCVFLAIKICPESRYIYQNRIKSMNRLGLEEQKRLNSNVNTTDINTSSSKRFTFDHHRCCHSTIDYNYEDYICGFGAAIVNIYVTFPINKIIFRQMIHGQNVRTATAILRSEGIDRLYRGVAPPLIQRSLTLSLMFGTFGTYHSLLDRYADHILPSSYRFCLSAFLAGTTEAIMCPLERVQMLLQVIISKNL</sequence>
<evidence type="ECO:0000256" key="3">
    <source>
        <dbReference type="ARBA" id="ARBA00022448"/>
    </source>
</evidence>
<evidence type="ECO:0000256" key="9">
    <source>
        <dbReference type="ARBA" id="ARBA00023136"/>
    </source>
</evidence>
<dbReference type="InterPro" id="IPR018108">
    <property type="entry name" value="MCP_transmembrane"/>
</dbReference>
<name>A0A132A282_SARSC</name>
<feature type="repeat" description="Solcar" evidence="10">
    <location>
        <begin position="97"/>
        <end position="177"/>
    </location>
</feature>
<evidence type="ECO:0000256" key="7">
    <source>
        <dbReference type="ARBA" id="ARBA00022989"/>
    </source>
</evidence>